<keyword evidence="2" id="KW-1185">Reference proteome</keyword>
<proteinExistence type="predicted"/>
<evidence type="ECO:0000313" key="1">
    <source>
        <dbReference type="EnsemblProtists" id="HpaP809608"/>
    </source>
</evidence>
<dbReference type="VEuPathDB" id="FungiDB:HpaG809608"/>
<sequence>MTRGRRRWTPGRAGTTRCLRRRGMWGWAPWADDARGTTRQLRALKGTTEALEGGRTTRSWRLGVCASVQRRVAAARAHKETRCELYELERSSSTRAFESIMELVQPRPSRMKQIPVLLRPFDKKRQHVMETQLQFHDGDVSGL</sequence>
<name>M4BT23_HYAAE</name>
<organism evidence="1 2">
    <name type="scientific">Hyaloperonospora arabidopsidis (strain Emoy2)</name>
    <name type="common">Downy mildew agent</name>
    <name type="synonym">Peronospora arabidopsidis</name>
    <dbReference type="NCBI Taxonomy" id="559515"/>
    <lineage>
        <taxon>Eukaryota</taxon>
        <taxon>Sar</taxon>
        <taxon>Stramenopiles</taxon>
        <taxon>Oomycota</taxon>
        <taxon>Peronosporomycetes</taxon>
        <taxon>Peronosporales</taxon>
        <taxon>Peronosporaceae</taxon>
        <taxon>Hyaloperonospora</taxon>
    </lineage>
</organism>
<protein>
    <submittedName>
        <fullName evidence="1">Uncharacterized protein</fullName>
    </submittedName>
</protein>
<reference evidence="2" key="1">
    <citation type="journal article" date="2010" name="Science">
        <title>Signatures of adaptation to obligate biotrophy in the Hyaloperonospora arabidopsidis genome.</title>
        <authorList>
            <person name="Baxter L."/>
            <person name="Tripathy S."/>
            <person name="Ishaque N."/>
            <person name="Boot N."/>
            <person name="Cabral A."/>
            <person name="Kemen E."/>
            <person name="Thines M."/>
            <person name="Ah-Fong A."/>
            <person name="Anderson R."/>
            <person name="Badejoko W."/>
            <person name="Bittner-Eddy P."/>
            <person name="Boore J.L."/>
            <person name="Chibucos M.C."/>
            <person name="Coates M."/>
            <person name="Dehal P."/>
            <person name="Delehaunty K."/>
            <person name="Dong S."/>
            <person name="Downton P."/>
            <person name="Dumas B."/>
            <person name="Fabro G."/>
            <person name="Fronick C."/>
            <person name="Fuerstenberg S.I."/>
            <person name="Fulton L."/>
            <person name="Gaulin E."/>
            <person name="Govers F."/>
            <person name="Hughes L."/>
            <person name="Humphray S."/>
            <person name="Jiang R.H."/>
            <person name="Judelson H."/>
            <person name="Kamoun S."/>
            <person name="Kyung K."/>
            <person name="Meijer H."/>
            <person name="Minx P."/>
            <person name="Morris P."/>
            <person name="Nelson J."/>
            <person name="Phuntumart V."/>
            <person name="Qutob D."/>
            <person name="Rehmany A."/>
            <person name="Rougon-Cardoso A."/>
            <person name="Ryden P."/>
            <person name="Torto-Alalibo T."/>
            <person name="Studholme D."/>
            <person name="Wang Y."/>
            <person name="Win J."/>
            <person name="Wood J."/>
            <person name="Clifton S.W."/>
            <person name="Rogers J."/>
            <person name="Van den Ackerveken G."/>
            <person name="Jones J.D."/>
            <person name="McDowell J.M."/>
            <person name="Beynon J."/>
            <person name="Tyler B.M."/>
        </authorList>
    </citation>
    <scope>NUCLEOTIDE SEQUENCE [LARGE SCALE GENOMIC DNA]</scope>
    <source>
        <strain evidence="2">Emoy2</strain>
    </source>
</reference>
<dbReference type="HOGENOM" id="CLU_1809874_0_0_1"/>
<evidence type="ECO:0000313" key="2">
    <source>
        <dbReference type="Proteomes" id="UP000011713"/>
    </source>
</evidence>
<dbReference type="EnsemblProtists" id="HpaT809608">
    <property type="protein sequence ID" value="HpaP809608"/>
    <property type="gene ID" value="HpaG809608"/>
</dbReference>
<dbReference type="Proteomes" id="UP000011713">
    <property type="component" value="Unassembled WGS sequence"/>
</dbReference>
<reference evidence="1" key="2">
    <citation type="submission" date="2015-06" db="UniProtKB">
        <authorList>
            <consortium name="EnsemblProtists"/>
        </authorList>
    </citation>
    <scope>IDENTIFICATION</scope>
    <source>
        <strain evidence="1">Emoy2</strain>
    </source>
</reference>
<dbReference type="InParanoid" id="M4BT23"/>
<dbReference type="EMBL" id="ABWE02000278">
    <property type="status" value="NOT_ANNOTATED_CDS"/>
    <property type="molecule type" value="Genomic_DNA"/>
</dbReference>
<dbReference type="AlphaFoldDB" id="M4BT23"/>
<accession>M4BT23</accession>